<feature type="region of interest" description="Disordered" evidence="3">
    <location>
        <begin position="80"/>
        <end position="108"/>
    </location>
</feature>
<dbReference type="PANTHER" id="PTHR15323:SF6">
    <property type="entry name" value="CELL DIVISION CYCLE PROTEIN 123 HOMOLOG"/>
    <property type="match status" value="1"/>
</dbReference>
<organism evidence="4 5">
    <name type="scientific">Kluyveromyces marxianus</name>
    <name type="common">Yeast</name>
    <name type="synonym">Candida kefyr</name>
    <dbReference type="NCBI Taxonomy" id="4911"/>
    <lineage>
        <taxon>Eukaryota</taxon>
        <taxon>Fungi</taxon>
        <taxon>Dikarya</taxon>
        <taxon>Ascomycota</taxon>
        <taxon>Saccharomycotina</taxon>
        <taxon>Saccharomycetes</taxon>
        <taxon>Saccharomycetales</taxon>
        <taxon>Saccharomycetaceae</taxon>
        <taxon>Kluyveromyces</taxon>
    </lineage>
</organism>
<dbReference type="EMBL" id="CP015059">
    <property type="protein sequence ID" value="QGN17040.1"/>
    <property type="molecule type" value="Genomic_DNA"/>
</dbReference>
<reference evidence="4 5" key="2">
    <citation type="submission" date="2019-11" db="EMBL/GenBank/DDBJ databases">
        <authorList>
            <person name="Lu H."/>
        </authorList>
    </citation>
    <scope>NUCLEOTIDE SEQUENCE [LARGE SCALE GENOMIC DNA]</scope>
    <source>
        <strain evidence="4 5">FIM1</strain>
    </source>
</reference>
<dbReference type="Pfam" id="PF07065">
    <property type="entry name" value="D123"/>
    <property type="match status" value="1"/>
</dbReference>
<keyword evidence="4" id="KW-0132">Cell division</keyword>
<dbReference type="PIRSF" id="PIRSF007807">
    <property type="entry name" value="Cdc123"/>
    <property type="match status" value="1"/>
</dbReference>
<keyword evidence="2" id="KW-0460">Magnesium</keyword>
<evidence type="ECO:0000256" key="1">
    <source>
        <dbReference type="ARBA" id="ARBA00011047"/>
    </source>
</evidence>
<keyword evidence="2" id="KW-0479">Metal-binding</keyword>
<dbReference type="InterPro" id="IPR009772">
    <property type="entry name" value="CDC123"/>
</dbReference>
<keyword evidence="2" id="KW-0067">ATP-binding</keyword>
<keyword evidence="2" id="KW-0547">Nucleotide-binding</keyword>
<reference evidence="4 5" key="1">
    <citation type="submission" date="2016-03" db="EMBL/GenBank/DDBJ databases">
        <title>How can Kluyveromyces marxianus grow so fast - potential evolutionary course in Saccharomyces Complex revealed by comparative genomics.</title>
        <authorList>
            <person name="Mo W."/>
            <person name="Lu W."/>
            <person name="Yang X."/>
            <person name="Qi J."/>
            <person name="Lv H."/>
        </authorList>
    </citation>
    <scope>NUCLEOTIDE SEQUENCE [LARGE SCALE GENOMIC DNA]</scope>
    <source>
        <strain evidence="4 5">FIM1</strain>
    </source>
</reference>
<evidence type="ECO:0000256" key="3">
    <source>
        <dbReference type="SAM" id="MobiDB-lite"/>
    </source>
</evidence>
<keyword evidence="4" id="KW-0131">Cell cycle</keyword>
<keyword evidence="2" id="KW-0963">Cytoplasm</keyword>
<evidence type="ECO:0000313" key="4">
    <source>
        <dbReference type="EMBL" id="QGN17040.1"/>
    </source>
</evidence>
<accession>A0ABX6EXH2</accession>
<dbReference type="Proteomes" id="UP000422736">
    <property type="component" value="Chromosome 6"/>
</dbReference>
<name>A0ABX6EXH2_KLUMA</name>
<evidence type="ECO:0000313" key="5">
    <source>
        <dbReference type="Proteomes" id="UP000422736"/>
    </source>
</evidence>
<comment type="subcellular location">
    <subcellularLocation>
        <location evidence="2">Cytoplasm</location>
    </subcellularLocation>
</comment>
<comment type="similarity">
    <text evidence="1 2">Belongs to the CDC123 family.</text>
</comment>
<keyword evidence="2" id="KW-0143">Chaperone</keyword>
<keyword evidence="5" id="KW-1185">Reference proteome</keyword>
<evidence type="ECO:0000256" key="2">
    <source>
        <dbReference type="PIRNR" id="PIRNR007807"/>
    </source>
</evidence>
<sequence length="368" mass="43009">MTEDSYTPLAEIKASSSEIKACAFSAWYHTFKKYTPKAHIIHPLPQEFIKYLAQDGIRLSLEENDSSFYDSCLKPDDDNDYSDWEDNQLPESESDEESEFTNNKKEEEEEMVPIVNFPDLHKEISDVIREYGAVTPKLNWSAPRDATWILPNNTSKCIHVNDVYLLLNASNYIAYDLDHAFDECEDKVDPQSVQYELILRKWFDINPALEFRVFIRDGEICGISQRDLNYYNYLEPLQDTFTTLIEDFVHDVVLPKFELSCFVLDVYLPRPFVQCWIIDINPWSRTTDPLLFSWSELASKNLEAETQAEIRLITEHNIGRFVTKEHSENHVPKDIVTASLDPESLRELTYKWKEILKMQEEDAESDDD</sequence>
<proteinExistence type="inferred from homology"/>
<protein>
    <recommendedName>
        <fullName evidence="2">Translation initiation factor eIF2 assembly protein</fullName>
    </recommendedName>
</protein>
<gene>
    <name evidence="4" type="primary">CDC123</name>
    <name evidence="4" type="ORF">FIM1_3769</name>
</gene>
<dbReference type="GO" id="GO:0051301">
    <property type="term" value="P:cell division"/>
    <property type="evidence" value="ECO:0007669"/>
    <property type="project" value="UniProtKB-KW"/>
</dbReference>
<feature type="compositionally biased region" description="Acidic residues" evidence="3">
    <location>
        <begin position="80"/>
        <end position="99"/>
    </location>
</feature>
<dbReference type="PANTHER" id="PTHR15323">
    <property type="entry name" value="D123 PROTEIN"/>
    <property type="match status" value="1"/>
</dbReference>